<organism evidence="7 8">
    <name type="scientific">Streptomyces luomodiensis</name>
    <dbReference type="NCBI Taxonomy" id="3026192"/>
    <lineage>
        <taxon>Bacteria</taxon>
        <taxon>Bacillati</taxon>
        <taxon>Actinomycetota</taxon>
        <taxon>Actinomycetes</taxon>
        <taxon>Kitasatosporales</taxon>
        <taxon>Streptomycetaceae</taxon>
        <taxon>Streptomyces</taxon>
    </lineage>
</organism>
<gene>
    <name evidence="7" type="ORF">PS467_01870</name>
</gene>
<dbReference type="InterPro" id="IPR042098">
    <property type="entry name" value="TauD-like_sf"/>
</dbReference>
<evidence type="ECO:0000256" key="3">
    <source>
        <dbReference type="ARBA" id="ARBA00023004"/>
    </source>
</evidence>
<keyword evidence="7" id="KW-0223">Dioxygenase</keyword>
<evidence type="ECO:0000259" key="6">
    <source>
        <dbReference type="Pfam" id="PF02668"/>
    </source>
</evidence>
<dbReference type="EMBL" id="CP117522">
    <property type="protein sequence ID" value="WNE94156.1"/>
    <property type="molecule type" value="Genomic_DNA"/>
</dbReference>
<dbReference type="Gene3D" id="3.60.130.10">
    <property type="entry name" value="Clavaminate synthase-like"/>
    <property type="match status" value="1"/>
</dbReference>
<evidence type="ECO:0000256" key="4">
    <source>
        <dbReference type="ARBA" id="ARBA00023194"/>
    </source>
</evidence>
<dbReference type="Pfam" id="PF02668">
    <property type="entry name" value="TauD"/>
    <property type="match status" value="1"/>
</dbReference>
<accession>A0ABY9UNU2</accession>
<dbReference type="RefSeq" id="WP_311033646.1">
    <property type="nucleotide sequence ID" value="NZ_CP117522.1"/>
</dbReference>
<evidence type="ECO:0000256" key="5">
    <source>
        <dbReference type="SAM" id="MobiDB-lite"/>
    </source>
</evidence>
<reference evidence="7 8" key="1">
    <citation type="submission" date="2023-02" db="EMBL/GenBank/DDBJ databases">
        <title>Streptomyces sp. SCA4-21 with antifungal activity against Fusarium oxysporum f. sp. cubense, Streptomyces sp. SCA2-17 with antifungal activity against Fusarium oxysporum f. sp. cubense.</title>
        <authorList>
            <person name="Qi D."/>
        </authorList>
    </citation>
    <scope>NUCLEOTIDE SEQUENCE [LARGE SCALE GENOMIC DNA]</scope>
    <source>
        <strain evidence="7 8">SCA4-21</strain>
    </source>
</reference>
<protein>
    <submittedName>
        <fullName evidence="7">TauD/TfdA family dioxygenase</fullName>
    </submittedName>
</protein>
<dbReference type="PANTHER" id="PTHR10696:SF56">
    <property type="entry name" value="TAUD_TFDA-LIKE DOMAIN-CONTAINING PROTEIN"/>
    <property type="match status" value="1"/>
</dbReference>
<dbReference type="InterPro" id="IPR003819">
    <property type="entry name" value="TauD/TfdA-like"/>
</dbReference>
<sequence>MPEPRPDSLRLLDAAPEPGTDATTWVTEHRAEIRALVARHGAVMVRGLHLDDAGHAVSVVRRIIGDGMAEREGFAPRDTYGPGLYSSSHWPADQPMCMHHELSYAAEAPRLMVFACVTPPSAGGVTAVADARAVLRDLPTGLVERFERHGWLLTRHYNPFVGLGWEDAFGAKDPAEVERYCAAQGIEVRWDADGGLRTRQTRPAVRTDPESGERSWFNQIAFLNEWTMAPEVREFLTSEFGPDGLPFNTFYGDGSPLDRATVDLINDVYAQHTVREPWQRGDVMVVDNIRMAHSREPYRGAREIIVGLGEPFRA</sequence>
<feature type="region of interest" description="Disordered" evidence="5">
    <location>
        <begin position="1"/>
        <end position="21"/>
    </location>
</feature>
<keyword evidence="3" id="KW-0408">Iron</keyword>
<dbReference type="Proteomes" id="UP001305606">
    <property type="component" value="Chromosome"/>
</dbReference>
<dbReference type="GO" id="GO:0051213">
    <property type="term" value="F:dioxygenase activity"/>
    <property type="evidence" value="ECO:0007669"/>
    <property type="project" value="UniProtKB-KW"/>
</dbReference>
<name>A0ABY9UNU2_9ACTN</name>
<evidence type="ECO:0000313" key="8">
    <source>
        <dbReference type="Proteomes" id="UP001305606"/>
    </source>
</evidence>
<dbReference type="InterPro" id="IPR050411">
    <property type="entry name" value="AlphaKG_dependent_hydroxylases"/>
</dbReference>
<feature type="compositionally biased region" description="Basic and acidic residues" evidence="5">
    <location>
        <begin position="1"/>
        <end position="10"/>
    </location>
</feature>
<proteinExistence type="predicted"/>
<evidence type="ECO:0000313" key="7">
    <source>
        <dbReference type="EMBL" id="WNE94156.1"/>
    </source>
</evidence>
<evidence type="ECO:0000256" key="2">
    <source>
        <dbReference type="ARBA" id="ARBA00023002"/>
    </source>
</evidence>
<keyword evidence="2" id="KW-0560">Oxidoreductase</keyword>
<evidence type="ECO:0000256" key="1">
    <source>
        <dbReference type="ARBA" id="ARBA00001954"/>
    </source>
</evidence>
<keyword evidence="8" id="KW-1185">Reference proteome</keyword>
<dbReference type="SUPFAM" id="SSF51197">
    <property type="entry name" value="Clavaminate synthase-like"/>
    <property type="match status" value="1"/>
</dbReference>
<dbReference type="PANTHER" id="PTHR10696">
    <property type="entry name" value="GAMMA-BUTYROBETAINE HYDROXYLASE-RELATED"/>
    <property type="match status" value="1"/>
</dbReference>
<comment type="cofactor">
    <cofactor evidence="1">
        <name>Fe(2+)</name>
        <dbReference type="ChEBI" id="CHEBI:29033"/>
    </cofactor>
</comment>
<feature type="domain" description="TauD/TfdA-like" evidence="6">
    <location>
        <begin position="21"/>
        <end position="304"/>
    </location>
</feature>
<keyword evidence="4" id="KW-0045">Antibiotic biosynthesis</keyword>